<reference evidence="1 2" key="1">
    <citation type="submission" date="2015-06" db="EMBL/GenBank/DDBJ databases">
        <title>Prevotella sp. 109, sp. nov., a novel member of the family Prevotellaceae isolated from human faeces.</title>
        <authorList>
            <person name="Shkoporov A.N."/>
            <person name="Chaplin A.V."/>
            <person name="Kafarskaia L.I."/>
            <person name="Efimov B.A."/>
        </authorList>
    </citation>
    <scope>NUCLEOTIDE SEQUENCE [LARGE SCALE GENOMIC DNA]</scope>
    <source>
        <strain evidence="1 2">109</strain>
    </source>
</reference>
<evidence type="ECO:0000313" key="1">
    <source>
        <dbReference type="EMBL" id="KOO68570.1"/>
    </source>
</evidence>
<keyword evidence="2" id="KW-1185">Reference proteome</keyword>
<sequence length="303" mass="34475">MDKLVSLYEQLKKLRDAGVKMKDISEETNITSSVLSSLYSSVLPAYINSISGGNDSDYALNNALQQVNNVSKRKLLGCLDELYDKVCHIEPRLISGKSNSRPFLDDIEKESIKYLPNAGIYTGLYQSYSASSYADGLKVEPYMISSIADGDTLPKVYCQNMAGDYYVGVGLFSPFQIGYLMFNEQKRLQLALKVIYLQLPIIEYPEVIKGIYLTHDYNRNPIARRIIFVRQGDEIPLEEFEKLRTEVILKEKLTGELIDYYNYTCGQNDVIRSMMLISPDKGLKELQHEKQLLKILHFNGGDQ</sequence>
<accession>A0A8E1UQ76</accession>
<name>A0A8E1UQ76_9BACT</name>
<evidence type="ECO:0000313" key="2">
    <source>
        <dbReference type="Proteomes" id="UP000036951"/>
    </source>
</evidence>
<organism evidence="1 2">
    <name type="scientific">Xylanibacter rarus</name>
    <dbReference type="NCBI Taxonomy" id="1676614"/>
    <lineage>
        <taxon>Bacteria</taxon>
        <taxon>Pseudomonadati</taxon>
        <taxon>Bacteroidota</taxon>
        <taxon>Bacteroidia</taxon>
        <taxon>Bacteroidales</taxon>
        <taxon>Prevotellaceae</taxon>
        <taxon>Xylanibacter</taxon>
    </lineage>
</organism>
<dbReference type="RefSeq" id="WP_021854655.1">
    <property type="nucleotide sequence ID" value="NZ_DAWBWQ010000200.1"/>
</dbReference>
<protein>
    <submittedName>
        <fullName evidence="1">Uncharacterized protein</fullName>
    </submittedName>
</protein>
<dbReference type="EMBL" id="LFQU01000011">
    <property type="protein sequence ID" value="KOO68570.1"/>
    <property type="molecule type" value="Genomic_DNA"/>
</dbReference>
<proteinExistence type="predicted"/>
<dbReference type="AlphaFoldDB" id="A0A8E1UQ76"/>
<dbReference type="OrthoDB" id="1042106at2"/>
<dbReference type="Proteomes" id="UP000036951">
    <property type="component" value="Unassembled WGS sequence"/>
</dbReference>
<gene>
    <name evidence="1" type="ORF">ACU52_06930</name>
</gene>
<comment type="caution">
    <text evidence="1">The sequence shown here is derived from an EMBL/GenBank/DDBJ whole genome shotgun (WGS) entry which is preliminary data.</text>
</comment>